<keyword evidence="1" id="KW-1133">Transmembrane helix</keyword>
<evidence type="ECO:0008006" key="4">
    <source>
        <dbReference type="Google" id="ProtNLM"/>
    </source>
</evidence>
<dbReference type="Proteomes" id="UP000596742">
    <property type="component" value="Unassembled WGS sequence"/>
</dbReference>
<evidence type="ECO:0000256" key="1">
    <source>
        <dbReference type="SAM" id="Phobius"/>
    </source>
</evidence>
<comment type="caution">
    <text evidence="2">The sequence shown here is derived from an EMBL/GenBank/DDBJ whole genome shotgun (WGS) entry which is preliminary data.</text>
</comment>
<gene>
    <name evidence="2" type="ORF">MGAL_10B026477</name>
</gene>
<keyword evidence="3" id="KW-1185">Reference proteome</keyword>
<sequence>LAGDMRFLQDTISSVRETVLSEIVRNQSLFTSGKTNDTTSESTKSIAEMLLSGLCSNNCSQHGECQNGICKCDHGFGKQDCSEDLSTPPSNISIPLNGICNTRERLCAKTNIQGVFSSRNITCLSRHFQIMHDGSWKYTSSQHMYAAEYKNTYLVACDLPSSGRQKRSISTTVIADGFEINLSNDGTNFGEGVKIIIYDEDCYSCDIANLSCVSLDSCPDTLTSASQTSSTELEAGGSSPTSTNTVSNTTITAKTSTNMKTTTITSTSTPFTNNVNNSSNSIAIVGGCFGVLLFMVLAIGIFVFFKKHCKSNGHGIENIIHEYTDDVSKGNNKSTKTLNQYERENTNASVGNLSLDMETETDTYSRPKTPVQLFYAGK</sequence>
<dbReference type="EMBL" id="UYJE01010344">
    <property type="protein sequence ID" value="VDI82368.1"/>
    <property type="molecule type" value="Genomic_DNA"/>
</dbReference>
<reference evidence="2" key="1">
    <citation type="submission" date="2018-11" db="EMBL/GenBank/DDBJ databases">
        <authorList>
            <person name="Alioto T."/>
            <person name="Alioto T."/>
        </authorList>
    </citation>
    <scope>NUCLEOTIDE SEQUENCE</scope>
</reference>
<dbReference type="OrthoDB" id="6113182at2759"/>
<protein>
    <recommendedName>
        <fullName evidence="4">EGF-like domain-containing protein</fullName>
    </recommendedName>
</protein>
<accession>A0A8B6HPB1</accession>
<keyword evidence="1" id="KW-0812">Transmembrane</keyword>
<feature type="transmembrane region" description="Helical" evidence="1">
    <location>
        <begin position="282"/>
        <end position="305"/>
    </location>
</feature>
<keyword evidence="1" id="KW-0472">Membrane</keyword>
<dbReference type="Gene3D" id="2.60.120.260">
    <property type="entry name" value="Galactose-binding domain-like"/>
    <property type="match status" value="1"/>
</dbReference>
<feature type="non-terminal residue" evidence="2">
    <location>
        <position position="1"/>
    </location>
</feature>
<name>A0A8B6HPB1_MYTGA</name>
<evidence type="ECO:0000313" key="2">
    <source>
        <dbReference type="EMBL" id="VDI82368.1"/>
    </source>
</evidence>
<proteinExistence type="predicted"/>
<dbReference type="AlphaFoldDB" id="A0A8B6HPB1"/>
<evidence type="ECO:0000313" key="3">
    <source>
        <dbReference type="Proteomes" id="UP000596742"/>
    </source>
</evidence>
<organism evidence="2 3">
    <name type="scientific">Mytilus galloprovincialis</name>
    <name type="common">Mediterranean mussel</name>
    <dbReference type="NCBI Taxonomy" id="29158"/>
    <lineage>
        <taxon>Eukaryota</taxon>
        <taxon>Metazoa</taxon>
        <taxon>Spiralia</taxon>
        <taxon>Lophotrochozoa</taxon>
        <taxon>Mollusca</taxon>
        <taxon>Bivalvia</taxon>
        <taxon>Autobranchia</taxon>
        <taxon>Pteriomorphia</taxon>
        <taxon>Mytilida</taxon>
        <taxon>Mytiloidea</taxon>
        <taxon>Mytilidae</taxon>
        <taxon>Mytilinae</taxon>
        <taxon>Mytilus</taxon>
    </lineage>
</organism>